<feature type="non-terminal residue" evidence="7">
    <location>
        <position position="1"/>
    </location>
</feature>
<dbReference type="GO" id="GO:0008453">
    <property type="term" value="F:alanine-glyoxylate transaminase activity"/>
    <property type="evidence" value="ECO:0007669"/>
    <property type="project" value="TreeGrafter"/>
</dbReference>
<accession>A0A381REI4</accession>
<feature type="domain" description="Aminotransferase class V" evidence="6">
    <location>
        <begin position="84"/>
        <end position="338"/>
    </location>
</feature>
<dbReference type="Gene3D" id="3.90.1150.10">
    <property type="entry name" value="Aspartate Aminotransferase, domain 1"/>
    <property type="match status" value="1"/>
</dbReference>
<protein>
    <recommendedName>
        <fullName evidence="6">Aminotransferase class V domain-containing protein</fullName>
    </recommendedName>
</protein>
<comment type="cofactor">
    <cofactor evidence="1">
        <name>pyridoxal 5'-phosphate</name>
        <dbReference type="ChEBI" id="CHEBI:597326"/>
    </cofactor>
</comment>
<dbReference type="Gene3D" id="3.40.640.10">
    <property type="entry name" value="Type I PLP-dependent aspartate aminotransferase-like (Major domain)"/>
    <property type="match status" value="1"/>
</dbReference>
<dbReference type="SUPFAM" id="SSF53383">
    <property type="entry name" value="PLP-dependent transferases"/>
    <property type="match status" value="1"/>
</dbReference>
<gene>
    <name evidence="7" type="ORF">METZ01_LOCUS42974</name>
</gene>
<dbReference type="PROSITE" id="PS00595">
    <property type="entry name" value="AA_TRANSFER_CLASS_5"/>
    <property type="match status" value="1"/>
</dbReference>
<dbReference type="EMBL" id="UINC01001868">
    <property type="protein sequence ID" value="SUZ90120.1"/>
    <property type="molecule type" value="Genomic_DNA"/>
</dbReference>
<reference evidence="7" key="1">
    <citation type="submission" date="2018-05" db="EMBL/GenBank/DDBJ databases">
        <authorList>
            <person name="Lanie J.A."/>
            <person name="Ng W.-L."/>
            <person name="Kazmierczak K.M."/>
            <person name="Andrzejewski T.M."/>
            <person name="Davidsen T.M."/>
            <person name="Wayne K.J."/>
            <person name="Tettelin H."/>
            <person name="Glass J.I."/>
            <person name="Rusch D."/>
            <person name="Podicherti R."/>
            <person name="Tsui H.-C.T."/>
            <person name="Winkler M.E."/>
        </authorList>
    </citation>
    <scope>NUCLEOTIDE SEQUENCE</scope>
</reference>
<dbReference type="InterPro" id="IPR015421">
    <property type="entry name" value="PyrdxlP-dep_Trfase_major"/>
</dbReference>
<proteinExistence type="inferred from homology"/>
<dbReference type="Pfam" id="PF00266">
    <property type="entry name" value="Aminotran_5"/>
    <property type="match status" value="1"/>
</dbReference>
<evidence type="ECO:0000256" key="5">
    <source>
        <dbReference type="ARBA" id="ARBA00022898"/>
    </source>
</evidence>
<name>A0A381REI4_9ZZZZ</name>
<keyword evidence="5" id="KW-0663">Pyridoxal phosphate</keyword>
<evidence type="ECO:0000256" key="2">
    <source>
        <dbReference type="ARBA" id="ARBA00009236"/>
    </source>
</evidence>
<dbReference type="InterPro" id="IPR015422">
    <property type="entry name" value="PyrdxlP-dep_Trfase_small"/>
</dbReference>
<dbReference type="AlphaFoldDB" id="A0A381REI4"/>
<sequence>VKSGQRYEPLTVPRRVILGPGPSSANPRVLRAMSLPIIGYLDPAFFDLLDELSGMLSQIFRTKQYAFAVAGAGSAGMEAGLVSLASPGDTVIICSYGYFCERQIIMAERLGLNVVAIQTEWGKSMDPQLLADTLRDHPETQLVVGIHAETSAGTIQPIAEFAQLAHESGALFMTDVVTSLAGCELEFDKWKLDFAYSGSQKCLAAPPGISPVSLSERALRYIRTRPNPPSSWYLDLSLIADYWGPDHIAHHTAPVSMIYGLREAVAMALNETLEVRWKRHEANAAALRAGLKALKLELPISEKDRLDQLTVVKLPQGVDDVKLRTQLIEEYSIEVGRGLGKFAGEVIRIGLMGESCVPANVFALLNALEKILPEHGWEVAQGSAASAASAQLAENPSPLYSA</sequence>
<evidence type="ECO:0000256" key="1">
    <source>
        <dbReference type="ARBA" id="ARBA00001933"/>
    </source>
</evidence>
<dbReference type="InterPro" id="IPR000192">
    <property type="entry name" value="Aminotrans_V_dom"/>
</dbReference>
<dbReference type="PANTHER" id="PTHR21152:SF40">
    <property type="entry name" value="ALANINE--GLYOXYLATE AMINOTRANSFERASE"/>
    <property type="match status" value="1"/>
</dbReference>
<dbReference type="FunFam" id="3.40.640.10:FF:000027">
    <property type="entry name" value="Serine--pyruvate aminotransferase, mitochondrial"/>
    <property type="match status" value="1"/>
</dbReference>
<dbReference type="PIRSF" id="PIRSF000524">
    <property type="entry name" value="SPT"/>
    <property type="match status" value="1"/>
</dbReference>
<evidence type="ECO:0000313" key="7">
    <source>
        <dbReference type="EMBL" id="SUZ90120.1"/>
    </source>
</evidence>
<dbReference type="InterPro" id="IPR024169">
    <property type="entry name" value="SP_NH2Trfase/AEP_transaminase"/>
</dbReference>
<comment type="similarity">
    <text evidence="2">Belongs to the class-V pyridoxal-phosphate-dependent aminotransferase family.</text>
</comment>
<dbReference type="InterPro" id="IPR015424">
    <property type="entry name" value="PyrdxlP-dep_Trfase"/>
</dbReference>
<dbReference type="GO" id="GO:0005777">
    <property type="term" value="C:peroxisome"/>
    <property type="evidence" value="ECO:0007669"/>
    <property type="project" value="TreeGrafter"/>
</dbReference>
<evidence type="ECO:0000256" key="4">
    <source>
        <dbReference type="ARBA" id="ARBA00022679"/>
    </source>
</evidence>
<evidence type="ECO:0000259" key="6">
    <source>
        <dbReference type="Pfam" id="PF00266"/>
    </source>
</evidence>
<keyword evidence="3" id="KW-0032">Aminotransferase</keyword>
<evidence type="ECO:0000256" key="3">
    <source>
        <dbReference type="ARBA" id="ARBA00022576"/>
    </source>
</evidence>
<dbReference type="InterPro" id="IPR020578">
    <property type="entry name" value="Aminotrans_V_PyrdxlP_BS"/>
</dbReference>
<dbReference type="GO" id="GO:0004760">
    <property type="term" value="F:L-serine-pyruvate transaminase activity"/>
    <property type="evidence" value="ECO:0007669"/>
    <property type="project" value="TreeGrafter"/>
</dbReference>
<keyword evidence="4" id="KW-0808">Transferase</keyword>
<dbReference type="PANTHER" id="PTHR21152">
    <property type="entry name" value="AMINOTRANSFERASE CLASS V"/>
    <property type="match status" value="1"/>
</dbReference>
<organism evidence="7">
    <name type="scientific">marine metagenome</name>
    <dbReference type="NCBI Taxonomy" id="408172"/>
    <lineage>
        <taxon>unclassified sequences</taxon>
        <taxon>metagenomes</taxon>
        <taxon>ecological metagenomes</taxon>
    </lineage>
</organism>
<dbReference type="GO" id="GO:0019265">
    <property type="term" value="P:glycine biosynthetic process, by transamination of glyoxylate"/>
    <property type="evidence" value="ECO:0007669"/>
    <property type="project" value="TreeGrafter"/>
</dbReference>